<gene>
    <name evidence="5" type="ORF">MsAg5_14930</name>
</gene>
<protein>
    <recommendedName>
        <fullName evidence="4">HTH hxlR-type domain-containing protein</fullName>
    </recommendedName>
</protein>
<comment type="caution">
    <text evidence="5">The sequence shown here is derived from an EMBL/GenBank/DDBJ whole genome shotgun (WGS) entry which is preliminary data.</text>
</comment>
<keyword evidence="6" id="KW-1185">Reference proteome</keyword>
<dbReference type="InterPro" id="IPR036390">
    <property type="entry name" value="WH_DNA-bd_sf"/>
</dbReference>
<keyword evidence="3" id="KW-0804">Transcription</keyword>
<dbReference type="SUPFAM" id="SSF46785">
    <property type="entry name" value="Winged helix' DNA-binding domain"/>
    <property type="match status" value="1"/>
</dbReference>
<dbReference type="InterPro" id="IPR036388">
    <property type="entry name" value="WH-like_DNA-bd_sf"/>
</dbReference>
<organism evidence="5 6">
    <name type="scientific">Methanolapillus africanus</name>
    <dbReference type="NCBI Taxonomy" id="3028297"/>
    <lineage>
        <taxon>Archaea</taxon>
        <taxon>Methanobacteriati</taxon>
        <taxon>Methanobacteriota</taxon>
        <taxon>Stenosarchaea group</taxon>
        <taxon>Methanomicrobia</taxon>
        <taxon>Methanosarcinales</taxon>
        <taxon>Methanosarcinaceae</taxon>
        <taxon>Methanolapillus</taxon>
    </lineage>
</organism>
<feature type="domain" description="HTH hxlR-type" evidence="4">
    <location>
        <begin position="8"/>
        <end position="106"/>
    </location>
</feature>
<dbReference type="Pfam" id="PF01638">
    <property type="entry name" value="HxlR"/>
    <property type="match status" value="1"/>
</dbReference>
<dbReference type="GO" id="GO:0003677">
    <property type="term" value="F:DNA binding"/>
    <property type="evidence" value="ECO:0007669"/>
    <property type="project" value="UniProtKB-KW"/>
</dbReference>
<evidence type="ECO:0000256" key="3">
    <source>
        <dbReference type="ARBA" id="ARBA00023163"/>
    </source>
</evidence>
<dbReference type="PANTHER" id="PTHR33204">
    <property type="entry name" value="TRANSCRIPTIONAL REGULATOR, MARR FAMILY"/>
    <property type="match status" value="1"/>
</dbReference>
<dbReference type="PANTHER" id="PTHR33204:SF29">
    <property type="entry name" value="TRANSCRIPTIONAL REGULATOR"/>
    <property type="match status" value="1"/>
</dbReference>
<dbReference type="EMBL" id="JAWDKD010000021">
    <property type="protein sequence ID" value="MDV0447586.1"/>
    <property type="molecule type" value="Genomic_DNA"/>
</dbReference>
<evidence type="ECO:0000256" key="1">
    <source>
        <dbReference type="ARBA" id="ARBA00023015"/>
    </source>
</evidence>
<dbReference type="RefSeq" id="WP_338100028.1">
    <property type="nucleotide sequence ID" value="NZ_JAWDKD010000021.1"/>
</dbReference>
<name>A0AAE4MKF6_9EURY</name>
<proteinExistence type="predicted"/>
<dbReference type="InterPro" id="IPR002577">
    <property type="entry name" value="HTH_HxlR"/>
</dbReference>
<dbReference type="Proteomes" id="UP001271789">
    <property type="component" value="Unassembled WGS sequence"/>
</dbReference>
<keyword evidence="1" id="KW-0805">Transcription regulation</keyword>
<keyword evidence="2" id="KW-0238">DNA-binding</keyword>
<reference evidence="5" key="1">
    <citation type="submission" date="2023-06" db="EMBL/GenBank/DDBJ databases">
        <title>Genome sequence of Methanosarcinaceae archaeon Ag5.</title>
        <authorList>
            <person name="Protasov E."/>
            <person name="Platt K."/>
            <person name="Poehlein A."/>
            <person name="Daniel R."/>
            <person name="Brune A."/>
        </authorList>
    </citation>
    <scope>NUCLEOTIDE SEQUENCE</scope>
    <source>
        <strain evidence="5">Ag5</strain>
    </source>
</reference>
<accession>A0AAE4MKF6</accession>
<sequence length="120" mass="13981">MEKMENRCPVETTLSLINGKWKLLILKELSQGPVRYNQLKESIPAISTKVLTQQLREMESDGMIIREVFPEIPPHVEYSLSEMGVSIFKIFAEIRRWGLEDDKRNNPKCSDCQSCRPYHL</sequence>
<evidence type="ECO:0000256" key="2">
    <source>
        <dbReference type="ARBA" id="ARBA00023125"/>
    </source>
</evidence>
<dbReference type="PROSITE" id="PS51118">
    <property type="entry name" value="HTH_HXLR"/>
    <property type="match status" value="1"/>
</dbReference>
<dbReference type="AlphaFoldDB" id="A0AAE4MKF6"/>
<evidence type="ECO:0000313" key="5">
    <source>
        <dbReference type="EMBL" id="MDV0447586.1"/>
    </source>
</evidence>
<dbReference type="Gene3D" id="1.10.10.10">
    <property type="entry name" value="Winged helix-like DNA-binding domain superfamily/Winged helix DNA-binding domain"/>
    <property type="match status" value="1"/>
</dbReference>
<evidence type="ECO:0000259" key="4">
    <source>
        <dbReference type="PROSITE" id="PS51118"/>
    </source>
</evidence>
<evidence type="ECO:0000313" key="6">
    <source>
        <dbReference type="Proteomes" id="UP001271789"/>
    </source>
</evidence>